<gene>
    <name evidence="2" type="ORF">ILUMI_17034</name>
</gene>
<name>A0A8K0G8B2_IGNLU</name>
<dbReference type="Proteomes" id="UP000801492">
    <property type="component" value="Unassembled WGS sequence"/>
</dbReference>
<evidence type="ECO:0000256" key="1">
    <source>
        <dbReference type="SAM" id="MobiDB-lite"/>
    </source>
</evidence>
<sequence length="158" mass="18253">MPIETSNESETDSEGTENGDDAVATTNGNNAKQNLNRTRRKKRHVNKEEWEIFKQRLKRSKGGEYKGLSIEDGKLSFNENKSARRLKPSCLCVQSQRKSKLYCSLVTKQQKEVIVWSKSWVEKKKKGHVRDEKMKDKNEKKFVFTMDLQAPLTNTSAK</sequence>
<feature type="compositionally biased region" description="Acidic residues" evidence="1">
    <location>
        <begin position="7"/>
        <end position="20"/>
    </location>
</feature>
<evidence type="ECO:0000313" key="3">
    <source>
        <dbReference type="Proteomes" id="UP000801492"/>
    </source>
</evidence>
<keyword evidence="3" id="KW-1185">Reference proteome</keyword>
<feature type="compositionally biased region" description="Polar residues" evidence="1">
    <location>
        <begin position="24"/>
        <end position="36"/>
    </location>
</feature>
<protein>
    <submittedName>
        <fullName evidence="2">Uncharacterized protein</fullName>
    </submittedName>
</protein>
<feature type="region of interest" description="Disordered" evidence="1">
    <location>
        <begin position="1"/>
        <end position="48"/>
    </location>
</feature>
<evidence type="ECO:0000313" key="2">
    <source>
        <dbReference type="EMBL" id="KAF2889138.1"/>
    </source>
</evidence>
<comment type="caution">
    <text evidence="2">The sequence shown here is derived from an EMBL/GenBank/DDBJ whole genome shotgun (WGS) entry which is preliminary data.</text>
</comment>
<proteinExistence type="predicted"/>
<accession>A0A8K0G8B2</accession>
<dbReference type="AlphaFoldDB" id="A0A8K0G8B2"/>
<dbReference type="OrthoDB" id="6780692at2759"/>
<dbReference type="EMBL" id="VTPC01070417">
    <property type="protein sequence ID" value="KAF2889138.1"/>
    <property type="molecule type" value="Genomic_DNA"/>
</dbReference>
<organism evidence="2 3">
    <name type="scientific">Ignelater luminosus</name>
    <name type="common">Cucubano</name>
    <name type="synonym">Pyrophorus luminosus</name>
    <dbReference type="NCBI Taxonomy" id="2038154"/>
    <lineage>
        <taxon>Eukaryota</taxon>
        <taxon>Metazoa</taxon>
        <taxon>Ecdysozoa</taxon>
        <taxon>Arthropoda</taxon>
        <taxon>Hexapoda</taxon>
        <taxon>Insecta</taxon>
        <taxon>Pterygota</taxon>
        <taxon>Neoptera</taxon>
        <taxon>Endopterygota</taxon>
        <taxon>Coleoptera</taxon>
        <taxon>Polyphaga</taxon>
        <taxon>Elateriformia</taxon>
        <taxon>Elateroidea</taxon>
        <taxon>Elateridae</taxon>
        <taxon>Agrypninae</taxon>
        <taxon>Pyrophorini</taxon>
        <taxon>Ignelater</taxon>
    </lineage>
</organism>
<reference evidence="2" key="1">
    <citation type="submission" date="2019-08" db="EMBL/GenBank/DDBJ databases">
        <title>The genome of the North American firefly Photinus pyralis.</title>
        <authorList>
            <consortium name="Photinus pyralis genome working group"/>
            <person name="Fallon T.R."/>
            <person name="Sander Lower S.E."/>
            <person name="Weng J.-K."/>
        </authorList>
    </citation>
    <scope>NUCLEOTIDE SEQUENCE</scope>
    <source>
        <strain evidence="2">TRF0915ILg1</strain>
        <tissue evidence="2">Whole body</tissue>
    </source>
</reference>